<accession>A0AAQ3WQU6</accession>
<reference evidence="1 2" key="1">
    <citation type="submission" date="2024-02" db="EMBL/GenBank/DDBJ databases">
        <title>High-quality chromosome-scale genome assembly of Pensacola bahiagrass (Paspalum notatum Flugge var. saurae).</title>
        <authorList>
            <person name="Vega J.M."/>
            <person name="Podio M."/>
            <person name="Orjuela J."/>
            <person name="Siena L.A."/>
            <person name="Pessino S.C."/>
            <person name="Combes M.C."/>
            <person name="Mariac C."/>
            <person name="Albertini E."/>
            <person name="Pupilli F."/>
            <person name="Ortiz J.P.A."/>
            <person name="Leblanc O."/>
        </authorList>
    </citation>
    <scope>NUCLEOTIDE SEQUENCE [LARGE SCALE GENOMIC DNA]</scope>
    <source>
        <strain evidence="1">R1</strain>
        <tissue evidence="1">Leaf</tissue>
    </source>
</reference>
<organism evidence="1 2">
    <name type="scientific">Paspalum notatum var. saurae</name>
    <dbReference type="NCBI Taxonomy" id="547442"/>
    <lineage>
        <taxon>Eukaryota</taxon>
        <taxon>Viridiplantae</taxon>
        <taxon>Streptophyta</taxon>
        <taxon>Embryophyta</taxon>
        <taxon>Tracheophyta</taxon>
        <taxon>Spermatophyta</taxon>
        <taxon>Magnoliopsida</taxon>
        <taxon>Liliopsida</taxon>
        <taxon>Poales</taxon>
        <taxon>Poaceae</taxon>
        <taxon>PACMAD clade</taxon>
        <taxon>Panicoideae</taxon>
        <taxon>Andropogonodae</taxon>
        <taxon>Paspaleae</taxon>
        <taxon>Paspalinae</taxon>
        <taxon>Paspalum</taxon>
    </lineage>
</organism>
<sequence length="85" mass="9839">MAQRRVAGLCYNCDEKFTYGHKCKKLFSLEIVPEDDPVEPEQEQAQSEEEPLISLHAITGIRTTTYHTMRIWVFVGNRRLTALLD</sequence>
<protein>
    <submittedName>
        <fullName evidence="1">Uncharacterized protein</fullName>
    </submittedName>
</protein>
<name>A0AAQ3WQU6_PASNO</name>
<dbReference type="Proteomes" id="UP001341281">
    <property type="component" value="Chromosome 04"/>
</dbReference>
<proteinExistence type="predicted"/>
<dbReference type="EMBL" id="CP144748">
    <property type="protein sequence ID" value="WVZ70933.1"/>
    <property type="molecule type" value="Genomic_DNA"/>
</dbReference>
<dbReference type="AlphaFoldDB" id="A0AAQ3WQU6"/>
<evidence type="ECO:0000313" key="2">
    <source>
        <dbReference type="Proteomes" id="UP001341281"/>
    </source>
</evidence>
<evidence type="ECO:0000313" key="1">
    <source>
        <dbReference type="EMBL" id="WVZ70933.1"/>
    </source>
</evidence>
<gene>
    <name evidence="1" type="ORF">U9M48_019562</name>
</gene>
<keyword evidence="2" id="KW-1185">Reference proteome</keyword>